<proteinExistence type="predicted"/>
<dbReference type="InterPro" id="IPR013785">
    <property type="entry name" value="Aldolase_TIM"/>
</dbReference>
<name>A0ABX8A639_9BRAD</name>
<dbReference type="InterPro" id="IPR002938">
    <property type="entry name" value="FAD-bd"/>
</dbReference>
<feature type="domain" description="FAD-binding" evidence="2">
    <location>
        <begin position="2"/>
        <end position="317"/>
    </location>
</feature>
<organism evidence="3 4">
    <name type="scientific">Tardiphaga alba</name>
    <dbReference type="NCBI Taxonomy" id="340268"/>
    <lineage>
        <taxon>Bacteria</taxon>
        <taxon>Pseudomonadati</taxon>
        <taxon>Pseudomonadota</taxon>
        <taxon>Alphaproteobacteria</taxon>
        <taxon>Hyphomicrobiales</taxon>
        <taxon>Nitrobacteraceae</taxon>
        <taxon>Tardiphaga</taxon>
    </lineage>
</organism>
<evidence type="ECO:0000259" key="2">
    <source>
        <dbReference type="Pfam" id="PF01494"/>
    </source>
</evidence>
<feature type="domain" description="NADH:flavin oxidoreductase/NADH oxidase N-terminal" evidence="1">
    <location>
        <begin position="393"/>
        <end position="725"/>
    </location>
</feature>
<keyword evidence="4" id="KW-1185">Reference proteome</keyword>
<dbReference type="InterPro" id="IPR044152">
    <property type="entry name" value="YqjM-like"/>
</dbReference>
<dbReference type="PANTHER" id="PTHR43303:SF3">
    <property type="entry name" value="BLR3436 PROTEIN"/>
    <property type="match status" value="1"/>
</dbReference>
<dbReference type="SUPFAM" id="SSF51395">
    <property type="entry name" value="FMN-linked oxidoreductases"/>
    <property type="match status" value="1"/>
</dbReference>
<dbReference type="PANTHER" id="PTHR43303">
    <property type="entry name" value="NADPH DEHYDROGENASE C23G7.10C-RELATED"/>
    <property type="match status" value="1"/>
</dbReference>
<dbReference type="Gene3D" id="3.30.9.20">
    <property type="match status" value="1"/>
</dbReference>
<dbReference type="Pfam" id="PF01494">
    <property type="entry name" value="FAD_binding_3"/>
    <property type="match status" value="1"/>
</dbReference>
<accession>A0ABX8A639</accession>
<dbReference type="Gene3D" id="3.20.20.70">
    <property type="entry name" value="Aldolase class I"/>
    <property type="match status" value="1"/>
</dbReference>
<dbReference type="InterPro" id="IPR036188">
    <property type="entry name" value="FAD/NAD-bd_sf"/>
</dbReference>
<evidence type="ECO:0000313" key="4">
    <source>
        <dbReference type="Proteomes" id="UP000682843"/>
    </source>
</evidence>
<dbReference type="EMBL" id="CP036498">
    <property type="protein sequence ID" value="QUS38897.1"/>
    <property type="molecule type" value="Genomic_DNA"/>
</dbReference>
<dbReference type="PRINTS" id="PR00420">
    <property type="entry name" value="RNGMNOXGNASE"/>
</dbReference>
<sequence length="783" mass="87851">MKIAIIGGGPAGLYSAILLKKQRPQAQITVYERNRPDDTFGFGVVFSDTTLDTFEKYDLPSYQRITQEFAYWDDIAIHFRGTQHRVGGNGFCGCSRRTLLLILQDRARELGVHLMFEADITDEARFADCDLVLLADGINSHFRNKYIEHFAPEIDLRTNKFTWMGSTKPLDAFTFLFQETEWGPFIAHAYQYEAGHSTWIFETDAETFKRAGLEGLGEQESADRMHAIFKDFLGDHKLLINRSMWRNFPMMRNKRWVKDNMVLLGDAKATAHYSIGSGTKLAMEDAIALYEAMGKAPTVEAALQAYETGRREETEKIQHSADVSLVWFEHLERFWDFDPVQFAFGLMTRSKAITYDNLAMRAPGFVKQVDKVFAKQVKARGFDVDVETPEVPMFQPFRLRDMVLANRAVVSPMCMYSAKDGMPNDFHLVHYGARAMGGAGLVFTEMVCVGKDARITPGCAGIWTDEQEAQWKRIVDFVHGQSAAKICLQLGHAGRKGASKLMWEGMDRPLKDGAWDIVSASPLPYYPDSQVPAELDRAGMDRIKQQFVDATIRGDRAGFDMLEMHTAHGYLLASFLSPLTNSRTDEYGGSLENRLRFPLEVFTAMREAWPKHKPMSVRISATDWAEGGTTGDDAVAFARAFAEAGVDLADISTGQTVKESRPIYGRMFQTPYSDQVRNEADIATMCVGNITTADQVNTILAAGRADLVALGRPHLTDPSFTIKAAAWYGAKDAYCAPQYMPGKDQIFRNSVRDKQDFDDLKIKAKPKTRAEMRAEAAKSLAAE</sequence>
<evidence type="ECO:0000313" key="3">
    <source>
        <dbReference type="EMBL" id="QUS38897.1"/>
    </source>
</evidence>
<dbReference type="CDD" id="cd02932">
    <property type="entry name" value="OYE_YqiM_FMN"/>
    <property type="match status" value="1"/>
</dbReference>
<dbReference type="RefSeq" id="WP_211912437.1">
    <property type="nucleotide sequence ID" value="NZ_CP036498.1"/>
</dbReference>
<dbReference type="Proteomes" id="UP000682843">
    <property type="component" value="Chromosome"/>
</dbReference>
<dbReference type="SUPFAM" id="SSF51905">
    <property type="entry name" value="FAD/NAD(P)-binding domain"/>
    <property type="match status" value="1"/>
</dbReference>
<dbReference type="Pfam" id="PF00724">
    <property type="entry name" value="Oxidored_FMN"/>
    <property type="match status" value="1"/>
</dbReference>
<dbReference type="Gene3D" id="3.50.50.60">
    <property type="entry name" value="FAD/NAD(P)-binding domain"/>
    <property type="match status" value="1"/>
</dbReference>
<reference evidence="3 4" key="1">
    <citation type="submission" date="2019-02" db="EMBL/GenBank/DDBJ databases">
        <title>Emended description of the genus Rhodopseudomonas and description of Rhodopseudomonas albus sp. nov., a non-phototrophic, heavy-metal-tolerant bacterium isolated from garden soil.</title>
        <authorList>
            <person name="Bao Z."/>
            <person name="Cao W.W."/>
            <person name="Sato Y."/>
            <person name="Nishizawa T."/>
            <person name="Zhao J."/>
            <person name="Guo Y."/>
            <person name="Ohta H."/>
        </authorList>
    </citation>
    <scope>NUCLEOTIDE SEQUENCE [LARGE SCALE GENOMIC DNA]</scope>
    <source>
        <strain evidence="3 4">SK50-23</strain>
    </source>
</reference>
<evidence type="ECO:0000259" key="1">
    <source>
        <dbReference type="Pfam" id="PF00724"/>
    </source>
</evidence>
<dbReference type="NCBIfam" id="NF006101">
    <property type="entry name" value="PRK08255.1"/>
    <property type="match status" value="1"/>
</dbReference>
<gene>
    <name evidence="3" type="ORF">RPMA_08720</name>
</gene>
<dbReference type="InterPro" id="IPR001155">
    <property type="entry name" value="OxRdtase_FMN_N"/>
</dbReference>
<protein>
    <submittedName>
        <fullName evidence="3">Bifunctional salicylyl-CoA 5-hydroxylase/oxidoreductase</fullName>
    </submittedName>
</protein>